<evidence type="ECO:0000313" key="2">
    <source>
        <dbReference type="EMBL" id="PKI67390.1"/>
    </source>
</evidence>
<feature type="region of interest" description="Disordered" evidence="1">
    <location>
        <begin position="162"/>
        <end position="203"/>
    </location>
</feature>
<accession>A0A2I0KGE3</accession>
<comment type="caution">
    <text evidence="2">The sequence shown here is derived from an EMBL/GenBank/DDBJ whole genome shotgun (WGS) entry which is preliminary data.</text>
</comment>
<dbReference type="EMBL" id="PGOL01000611">
    <property type="protein sequence ID" value="PKI67390.1"/>
    <property type="molecule type" value="Genomic_DNA"/>
</dbReference>
<gene>
    <name evidence="2" type="ORF">CRG98_012218</name>
</gene>
<organism evidence="2 3">
    <name type="scientific">Punica granatum</name>
    <name type="common">Pomegranate</name>
    <dbReference type="NCBI Taxonomy" id="22663"/>
    <lineage>
        <taxon>Eukaryota</taxon>
        <taxon>Viridiplantae</taxon>
        <taxon>Streptophyta</taxon>
        <taxon>Embryophyta</taxon>
        <taxon>Tracheophyta</taxon>
        <taxon>Spermatophyta</taxon>
        <taxon>Magnoliopsida</taxon>
        <taxon>eudicotyledons</taxon>
        <taxon>Gunneridae</taxon>
        <taxon>Pentapetalae</taxon>
        <taxon>rosids</taxon>
        <taxon>malvids</taxon>
        <taxon>Myrtales</taxon>
        <taxon>Lythraceae</taxon>
        <taxon>Punica</taxon>
    </lineage>
</organism>
<proteinExistence type="predicted"/>
<evidence type="ECO:0000313" key="3">
    <source>
        <dbReference type="Proteomes" id="UP000233551"/>
    </source>
</evidence>
<name>A0A2I0KGE3_PUNGR</name>
<feature type="compositionally biased region" description="Basic and acidic residues" evidence="1">
    <location>
        <begin position="194"/>
        <end position="203"/>
    </location>
</feature>
<evidence type="ECO:0000256" key="1">
    <source>
        <dbReference type="SAM" id="MobiDB-lite"/>
    </source>
</evidence>
<protein>
    <submittedName>
        <fullName evidence="2">Uncharacterized protein</fullName>
    </submittedName>
</protein>
<dbReference type="AlphaFoldDB" id="A0A2I0KGE3"/>
<keyword evidence="3" id="KW-1185">Reference proteome</keyword>
<sequence>MSHGAPRVTLAAVQLFFELPLAVECIRAKSYTLFPFPVLTLAVFLFRWFRSYYAFVCLLFCSHIDIHRAITSLCCPSFEIPELLCRCIERFSKVHVLLPEASSVPGAFFAFSDQPRTLKCVSNKSWAILAFSDQHCSLLSLLLRSCLLSCSCLLPLNPATSNPRDRDPANLDSSPLSDLRDDVDLEPGSTLRPPPRDPRIVDC</sequence>
<reference evidence="2 3" key="1">
    <citation type="submission" date="2017-11" db="EMBL/GenBank/DDBJ databases">
        <title>De-novo sequencing of pomegranate (Punica granatum L.) genome.</title>
        <authorList>
            <person name="Akparov Z."/>
            <person name="Amiraslanov A."/>
            <person name="Hajiyeva S."/>
            <person name="Abbasov M."/>
            <person name="Kaur K."/>
            <person name="Hamwieh A."/>
            <person name="Solovyev V."/>
            <person name="Salamov A."/>
            <person name="Braich B."/>
            <person name="Kosarev P."/>
            <person name="Mahmoud A."/>
            <person name="Hajiyev E."/>
            <person name="Babayeva S."/>
            <person name="Izzatullayeva V."/>
            <person name="Mammadov A."/>
            <person name="Mammadov A."/>
            <person name="Sharifova S."/>
            <person name="Ojaghi J."/>
            <person name="Eynullazada K."/>
            <person name="Bayramov B."/>
            <person name="Abdulazimova A."/>
            <person name="Shahmuradov I."/>
        </authorList>
    </citation>
    <scope>NUCLEOTIDE SEQUENCE [LARGE SCALE GENOMIC DNA]</scope>
    <source>
        <strain evidence="3">cv. AG2017</strain>
        <tissue evidence="2">Leaf</tissue>
    </source>
</reference>
<dbReference type="Proteomes" id="UP000233551">
    <property type="component" value="Unassembled WGS sequence"/>
</dbReference>